<dbReference type="AlphaFoldDB" id="A0A345ZQH4"/>
<keyword evidence="1" id="KW-0966">Cell projection</keyword>
<keyword evidence="1" id="KW-0282">Flagellum</keyword>
<dbReference type="OrthoDB" id="8563081at2"/>
<evidence type="ECO:0000313" key="1">
    <source>
        <dbReference type="EMBL" id="AXK79171.1"/>
    </source>
</evidence>
<dbReference type="EMBL" id="CP031417">
    <property type="protein sequence ID" value="AXK79171.1"/>
    <property type="molecule type" value="Genomic_DNA"/>
</dbReference>
<reference evidence="1 2" key="1">
    <citation type="submission" date="2018-07" db="EMBL/GenBank/DDBJ databases">
        <authorList>
            <person name="Quirk P.G."/>
            <person name="Krulwich T.A."/>
        </authorList>
    </citation>
    <scope>NUCLEOTIDE SEQUENCE [LARGE SCALE GENOMIC DNA]</scope>
    <source>
        <strain evidence="1 2">CC-BB4</strain>
    </source>
</reference>
<dbReference type="Proteomes" id="UP000254889">
    <property type="component" value="Chromosome"/>
</dbReference>
<keyword evidence="1" id="KW-0969">Cilium</keyword>
<dbReference type="GO" id="GO:0044781">
    <property type="term" value="P:bacterial-type flagellum organization"/>
    <property type="evidence" value="ECO:0007669"/>
    <property type="project" value="InterPro"/>
</dbReference>
<keyword evidence="2" id="KW-1185">Reference proteome</keyword>
<organism evidence="1 2">
    <name type="scientific">Pseudolabrys taiwanensis</name>
    <dbReference type="NCBI Taxonomy" id="331696"/>
    <lineage>
        <taxon>Bacteria</taxon>
        <taxon>Pseudomonadati</taxon>
        <taxon>Pseudomonadota</taxon>
        <taxon>Alphaproteobacteria</taxon>
        <taxon>Hyphomicrobiales</taxon>
        <taxon>Xanthobacteraceae</taxon>
        <taxon>Pseudolabrys</taxon>
    </lineage>
</organism>
<dbReference type="KEGG" id="ptaw:DW352_00745"/>
<dbReference type="InterPro" id="IPR010845">
    <property type="entry name" value="FlaF"/>
</dbReference>
<name>A0A345ZQH4_9HYPH</name>
<protein>
    <submittedName>
        <fullName evidence="1">Flagellar biosynthesis regulatory protein FlaF</fullName>
    </submittedName>
</protein>
<evidence type="ECO:0000313" key="2">
    <source>
        <dbReference type="Proteomes" id="UP000254889"/>
    </source>
</evidence>
<sequence>MHHAAKAYGQVAQQTANPREREADLLLDAAARLQAIRDGWDARRSELDAALLNNRKLWTIFMTSATSPENPLPVGVRQNVVNLGLFVLKQTIAVLANPKPENLGTLININRELAAGLLNRAA</sequence>
<dbReference type="Pfam" id="PF07309">
    <property type="entry name" value="FlaF"/>
    <property type="match status" value="1"/>
</dbReference>
<dbReference type="RefSeq" id="WP_115687598.1">
    <property type="nucleotide sequence ID" value="NZ_CP031417.1"/>
</dbReference>
<gene>
    <name evidence="1" type="ORF">DW352_00745</name>
</gene>
<accession>A0A345ZQH4</accession>
<proteinExistence type="predicted"/>
<dbReference type="NCBIfam" id="NF009435">
    <property type="entry name" value="PRK12794.1"/>
    <property type="match status" value="1"/>
</dbReference>